<accession>A0A6G1K4M1</accession>
<evidence type="ECO:0000256" key="1">
    <source>
        <dbReference type="SAM" id="SignalP"/>
    </source>
</evidence>
<proteinExistence type="predicted"/>
<keyword evidence="3" id="KW-1185">Reference proteome</keyword>
<protein>
    <recommendedName>
        <fullName evidence="4">Ig-like domain-containing protein</fullName>
    </recommendedName>
</protein>
<keyword evidence="1" id="KW-0732">Signal</keyword>
<feature type="chain" id="PRO_5026353896" description="Ig-like domain-containing protein" evidence="1">
    <location>
        <begin position="21"/>
        <end position="319"/>
    </location>
</feature>
<organism evidence="2 3">
    <name type="scientific">Pleomassaria siparia CBS 279.74</name>
    <dbReference type="NCBI Taxonomy" id="1314801"/>
    <lineage>
        <taxon>Eukaryota</taxon>
        <taxon>Fungi</taxon>
        <taxon>Dikarya</taxon>
        <taxon>Ascomycota</taxon>
        <taxon>Pezizomycotina</taxon>
        <taxon>Dothideomycetes</taxon>
        <taxon>Pleosporomycetidae</taxon>
        <taxon>Pleosporales</taxon>
        <taxon>Pleomassariaceae</taxon>
        <taxon>Pleomassaria</taxon>
    </lineage>
</organism>
<feature type="signal peptide" evidence="1">
    <location>
        <begin position="1"/>
        <end position="20"/>
    </location>
</feature>
<evidence type="ECO:0008006" key="4">
    <source>
        <dbReference type="Google" id="ProtNLM"/>
    </source>
</evidence>
<reference evidence="2" key="1">
    <citation type="journal article" date="2020" name="Stud. Mycol.">
        <title>101 Dothideomycetes genomes: a test case for predicting lifestyles and emergence of pathogens.</title>
        <authorList>
            <person name="Haridas S."/>
            <person name="Albert R."/>
            <person name="Binder M."/>
            <person name="Bloem J."/>
            <person name="Labutti K."/>
            <person name="Salamov A."/>
            <person name="Andreopoulos B."/>
            <person name="Baker S."/>
            <person name="Barry K."/>
            <person name="Bills G."/>
            <person name="Bluhm B."/>
            <person name="Cannon C."/>
            <person name="Castanera R."/>
            <person name="Culley D."/>
            <person name="Daum C."/>
            <person name="Ezra D."/>
            <person name="Gonzalez J."/>
            <person name="Henrissat B."/>
            <person name="Kuo A."/>
            <person name="Liang C."/>
            <person name="Lipzen A."/>
            <person name="Lutzoni F."/>
            <person name="Magnuson J."/>
            <person name="Mondo S."/>
            <person name="Nolan M."/>
            <person name="Ohm R."/>
            <person name="Pangilinan J."/>
            <person name="Park H.-J."/>
            <person name="Ramirez L."/>
            <person name="Alfaro M."/>
            <person name="Sun H."/>
            <person name="Tritt A."/>
            <person name="Yoshinaga Y."/>
            <person name="Zwiers L.-H."/>
            <person name="Turgeon B."/>
            <person name="Goodwin S."/>
            <person name="Spatafora J."/>
            <person name="Crous P."/>
            <person name="Grigoriev I."/>
        </authorList>
    </citation>
    <scope>NUCLEOTIDE SEQUENCE</scope>
    <source>
        <strain evidence="2">CBS 279.74</strain>
    </source>
</reference>
<sequence>MMRGFVLCALGIFFSSTAYTQQYRLLQTYAPPNFFEEFIFLSDHPQVSFVQWNGQNRRSVSNFSRRLPFWSASLLSLRYIHPEYSAPLLPGLALIPSATSSSITPPFSRQKASTKAIPNARSLKVLPTFEANCITKSGRRGPFCCGHPSNNPISRHHHSLVPHSLAYPFKETSPYSSIPVSATSHYQIPSSLFLGFHPACRMPKARPLHFHMWSDVPVPEVLGVGPAGPRYTVLKQPYITTPPLFRSLPTSPVVTKTVAPAFSMTPELPVTPVVDHPSYSSNPASSSRLREILVAQEHPVVPVEWIAPGHTVFPREIQS</sequence>
<dbReference type="Proteomes" id="UP000799428">
    <property type="component" value="Unassembled WGS sequence"/>
</dbReference>
<gene>
    <name evidence="2" type="ORF">K504DRAFT_535380</name>
</gene>
<dbReference type="AlphaFoldDB" id="A0A6G1K4M1"/>
<name>A0A6G1K4M1_9PLEO</name>
<evidence type="ECO:0000313" key="2">
    <source>
        <dbReference type="EMBL" id="KAF2707758.1"/>
    </source>
</evidence>
<evidence type="ECO:0000313" key="3">
    <source>
        <dbReference type="Proteomes" id="UP000799428"/>
    </source>
</evidence>
<dbReference type="EMBL" id="MU005773">
    <property type="protein sequence ID" value="KAF2707758.1"/>
    <property type="molecule type" value="Genomic_DNA"/>
</dbReference>